<evidence type="ECO:0000313" key="1">
    <source>
        <dbReference type="EMBL" id="OGG40733.1"/>
    </source>
</evidence>
<reference evidence="1 2" key="1">
    <citation type="journal article" date="2016" name="Nat. Commun.">
        <title>Thousands of microbial genomes shed light on interconnected biogeochemical processes in an aquifer system.</title>
        <authorList>
            <person name="Anantharaman K."/>
            <person name="Brown C.T."/>
            <person name="Hug L.A."/>
            <person name="Sharon I."/>
            <person name="Castelle C.J."/>
            <person name="Probst A.J."/>
            <person name="Thomas B.C."/>
            <person name="Singh A."/>
            <person name="Wilkins M.J."/>
            <person name="Karaoz U."/>
            <person name="Brodie E.L."/>
            <person name="Williams K.H."/>
            <person name="Hubbard S.S."/>
            <person name="Banfield J.F."/>
        </authorList>
    </citation>
    <scope>NUCLEOTIDE SEQUENCE [LARGE SCALE GENOMIC DNA]</scope>
</reference>
<evidence type="ECO:0008006" key="3">
    <source>
        <dbReference type="Google" id="ProtNLM"/>
    </source>
</evidence>
<comment type="caution">
    <text evidence="1">The sequence shown here is derived from an EMBL/GenBank/DDBJ whole genome shotgun (WGS) entry which is preliminary data.</text>
</comment>
<proteinExistence type="predicted"/>
<gene>
    <name evidence="1" type="ORF">A3A21_01945</name>
</gene>
<dbReference type="AlphaFoldDB" id="A0A1F6BV86"/>
<dbReference type="Proteomes" id="UP000176996">
    <property type="component" value="Unassembled WGS sequence"/>
</dbReference>
<protein>
    <recommendedName>
        <fullName evidence="3">Glycosyltransferase 2-like domain-containing protein</fullName>
    </recommendedName>
</protein>
<name>A0A1F6BV86_9BACT</name>
<dbReference type="EMBL" id="MFKK01000020">
    <property type="protein sequence ID" value="OGG40733.1"/>
    <property type="molecule type" value="Genomic_DNA"/>
</dbReference>
<accession>A0A1F6BV86</accession>
<sequence>MDEHLTLLEGKTAKLTHDFVDNNKNGIGAWIEKHNDYAEKEAREALKANSQLSTYNLQLYYHLPLFWRARLYYFYRFVIRGGFLGSKEERLFHYLQGYWYRMLVDVKIYEKKSLISKP</sequence>
<evidence type="ECO:0000313" key="2">
    <source>
        <dbReference type="Proteomes" id="UP000176996"/>
    </source>
</evidence>
<organism evidence="1 2">
    <name type="scientific">Candidatus Jorgensenbacteria bacterium RIFCSPLOWO2_01_FULL_45_25b</name>
    <dbReference type="NCBI Taxonomy" id="1798471"/>
    <lineage>
        <taxon>Bacteria</taxon>
        <taxon>Candidatus Joergenseniibacteriota</taxon>
    </lineage>
</organism>
<dbReference type="STRING" id="1798471.A3A21_01945"/>